<evidence type="ECO:0000256" key="1">
    <source>
        <dbReference type="SAM" id="SignalP"/>
    </source>
</evidence>
<keyword evidence="1" id="KW-0732">Signal</keyword>
<organism evidence="2 3">
    <name type="scientific">Penicillium arizonense</name>
    <dbReference type="NCBI Taxonomy" id="1835702"/>
    <lineage>
        <taxon>Eukaryota</taxon>
        <taxon>Fungi</taxon>
        <taxon>Dikarya</taxon>
        <taxon>Ascomycota</taxon>
        <taxon>Pezizomycotina</taxon>
        <taxon>Eurotiomycetes</taxon>
        <taxon>Eurotiomycetidae</taxon>
        <taxon>Eurotiales</taxon>
        <taxon>Aspergillaceae</taxon>
        <taxon>Penicillium</taxon>
    </lineage>
</organism>
<sequence>MSLLPSLASLLAAVATATPVPDLEVDMGGVNADVKRNAIPDLEVDMGGVNADVKRDVIPDLDLDLKQVPVANLVAALVDKLPIDAKVSALPDGL</sequence>
<feature type="signal peptide" evidence="1">
    <location>
        <begin position="1"/>
        <end position="17"/>
    </location>
</feature>
<keyword evidence="3" id="KW-1185">Reference proteome</keyword>
<evidence type="ECO:0000313" key="3">
    <source>
        <dbReference type="Proteomes" id="UP000177622"/>
    </source>
</evidence>
<accession>A0A1F5LKX1</accession>
<protein>
    <submittedName>
        <fullName evidence="2">Uncharacterized protein</fullName>
    </submittedName>
</protein>
<name>A0A1F5LKX1_PENAI</name>
<feature type="chain" id="PRO_5009519669" evidence="1">
    <location>
        <begin position="18"/>
        <end position="94"/>
    </location>
</feature>
<comment type="caution">
    <text evidence="2">The sequence shown here is derived from an EMBL/GenBank/DDBJ whole genome shotgun (WGS) entry which is preliminary data.</text>
</comment>
<proteinExistence type="predicted"/>
<dbReference type="AlphaFoldDB" id="A0A1F5LKX1"/>
<dbReference type="EMBL" id="LXJU01000007">
    <property type="protein sequence ID" value="OGE53549.1"/>
    <property type="molecule type" value="Genomic_DNA"/>
</dbReference>
<evidence type="ECO:0000313" key="2">
    <source>
        <dbReference type="EMBL" id="OGE53549.1"/>
    </source>
</evidence>
<dbReference type="GeneID" id="34575704"/>
<dbReference type="Proteomes" id="UP000177622">
    <property type="component" value="Unassembled WGS sequence"/>
</dbReference>
<dbReference type="RefSeq" id="XP_022488987.1">
    <property type="nucleotide sequence ID" value="XM_022630970.1"/>
</dbReference>
<reference evidence="2 3" key="1">
    <citation type="journal article" date="2016" name="Sci. Rep.">
        <title>Penicillium arizonense, a new, genome sequenced fungal species, reveals a high chemical diversity in secreted metabolites.</title>
        <authorList>
            <person name="Grijseels S."/>
            <person name="Nielsen J.C."/>
            <person name="Randelovic M."/>
            <person name="Nielsen J."/>
            <person name="Nielsen K.F."/>
            <person name="Workman M."/>
            <person name="Frisvad J.C."/>
        </authorList>
    </citation>
    <scope>NUCLEOTIDE SEQUENCE [LARGE SCALE GENOMIC DNA]</scope>
    <source>
        <strain evidence="2 3">CBS 141311</strain>
    </source>
</reference>
<gene>
    <name evidence="2" type="ORF">PENARI_c007G06130</name>
</gene>